<dbReference type="EMBL" id="MSZX01000005">
    <property type="protein sequence ID" value="OPA77786.1"/>
    <property type="molecule type" value="Genomic_DNA"/>
</dbReference>
<dbReference type="Gene3D" id="3.90.550.10">
    <property type="entry name" value="Spore Coat Polysaccharide Biosynthesis Protein SpsA, Chain A"/>
    <property type="match status" value="1"/>
</dbReference>
<name>A0A1T2XDM7_9BACL</name>
<comment type="caution">
    <text evidence="1">The sequence shown here is derived from an EMBL/GenBank/DDBJ whole genome shotgun (WGS) entry which is preliminary data.</text>
</comment>
<accession>A0A1T2XDM7</accession>
<dbReference type="InterPro" id="IPR029044">
    <property type="entry name" value="Nucleotide-diphossugar_trans"/>
</dbReference>
<dbReference type="GO" id="GO:0016779">
    <property type="term" value="F:nucleotidyltransferase activity"/>
    <property type="evidence" value="ECO:0007669"/>
    <property type="project" value="UniProtKB-ARBA"/>
</dbReference>
<dbReference type="SUPFAM" id="SSF53448">
    <property type="entry name" value="Nucleotide-diphospho-sugar transferases"/>
    <property type="match status" value="1"/>
</dbReference>
<proteinExistence type="predicted"/>
<reference evidence="1 2" key="1">
    <citation type="submission" date="2017-01" db="EMBL/GenBank/DDBJ databases">
        <title>Genome analysis of Paenibacillus selenitrireducens ES3-24.</title>
        <authorList>
            <person name="Xu D."/>
            <person name="Yao R."/>
            <person name="Zheng S."/>
        </authorList>
    </citation>
    <scope>NUCLEOTIDE SEQUENCE [LARGE SCALE GENOMIC DNA]</scope>
    <source>
        <strain evidence="1 2">ES3-24</strain>
    </source>
</reference>
<sequence>MRQNSIHGIYLAAGQSTRMGSDKLQLPLTGYWKS</sequence>
<keyword evidence="2" id="KW-1185">Reference proteome</keyword>
<evidence type="ECO:0000313" key="2">
    <source>
        <dbReference type="Proteomes" id="UP000190188"/>
    </source>
</evidence>
<organism evidence="1 2">
    <name type="scientific">Paenibacillus selenitireducens</name>
    <dbReference type="NCBI Taxonomy" id="1324314"/>
    <lineage>
        <taxon>Bacteria</taxon>
        <taxon>Bacillati</taxon>
        <taxon>Bacillota</taxon>
        <taxon>Bacilli</taxon>
        <taxon>Bacillales</taxon>
        <taxon>Paenibacillaceae</taxon>
        <taxon>Paenibacillus</taxon>
    </lineage>
</organism>
<protein>
    <submittedName>
        <fullName evidence="1">Uncharacterized protein</fullName>
    </submittedName>
</protein>
<evidence type="ECO:0000313" key="1">
    <source>
        <dbReference type="EMBL" id="OPA77786.1"/>
    </source>
</evidence>
<dbReference type="Proteomes" id="UP000190188">
    <property type="component" value="Unassembled WGS sequence"/>
</dbReference>
<gene>
    <name evidence="1" type="ORF">BVG16_15270</name>
</gene>
<dbReference type="AlphaFoldDB" id="A0A1T2XDM7"/>